<keyword evidence="5" id="KW-0560">Oxidoreductase</keyword>
<dbReference type="EMBL" id="PIPL01000001">
    <property type="protein sequence ID" value="RUO25580.1"/>
    <property type="molecule type" value="Genomic_DNA"/>
</dbReference>
<dbReference type="PRINTS" id="PR00463">
    <property type="entry name" value="EP450I"/>
</dbReference>
<evidence type="ECO:0000313" key="10">
    <source>
        <dbReference type="Proteomes" id="UP000288293"/>
    </source>
</evidence>
<dbReference type="RefSeq" id="WP_126802294.1">
    <property type="nucleotide sequence ID" value="NZ_PIPL01000001.1"/>
</dbReference>
<dbReference type="PANTHER" id="PTHR24286:SF24">
    <property type="entry name" value="LANOSTEROL 14-ALPHA DEMETHYLASE"/>
    <property type="match status" value="1"/>
</dbReference>
<keyword evidence="10" id="KW-1185">Reference proteome</keyword>
<keyword evidence="4 8" id="KW-0479">Metal-binding</keyword>
<evidence type="ECO:0000256" key="3">
    <source>
        <dbReference type="ARBA" id="ARBA00022617"/>
    </source>
</evidence>
<dbReference type="GO" id="GO:0016705">
    <property type="term" value="F:oxidoreductase activity, acting on paired donors, with incorporation or reduction of molecular oxygen"/>
    <property type="evidence" value="ECO:0007669"/>
    <property type="project" value="InterPro"/>
</dbReference>
<name>A0A432W685_9GAMM</name>
<protein>
    <submittedName>
        <fullName evidence="9">Cytochrome P450</fullName>
    </submittedName>
</protein>
<evidence type="ECO:0000256" key="5">
    <source>
        <dbReference type="ARBA" id="ARBA00023002"/>
    </source>
</evidence>
<comment type="caution">
    <text evidence="9">The sequence shown here is derived from an EMBL/GenBank/DDBJ whole genome shotgun (WGS) entry which is preliminary data.</text>
</comment>
<evidence type="ECO:0000256" key="7">
    <source>
        <dbReference type="ARBA" id="ARBA00023033"/>
    </source>
</evidence>
<dbReference type="GO" id="GO:0016125">
    <property type="term" value="P:sterol metabolic process"/>
    <property type="evidence" value="ECO:0007669"/>
    <property type="project" value="TreeGrafter"/>
</dbReference>
<evidence type="ECO:0000256" key="6">
    <source>
        <dbReference type="ARBA" id="ARBA00023004"/>
    </source>
</evidence>
<dbReference type="OrthoDB" id="9764248at2"/>
<keyword evidence="7" id="KW-0503">Monooxygenase</keyword>
<dbReference type="InterPro" id="IPR036396">
    <property type="entry name" value="Cyt_P450_sf"/>
</dbReference>
<evidence type="ECO:0000256" key="1">
    <source>
        <dbReference type="ARBA" id="ARBA00001971"/>
    </source>
</evidence>
<accession>A0A432W685</accession>
<organism evidence="9 10">
    <name type="scientific">Aliidiomarina minuta</name>
    <dbReference type="NCBI Taxonomy" id="880057"/>
    <lineage>
        <taxon>Bacteria</taxon>
        <taxon>Pseudomonadati</taxon>
        <taxon>Pseudomonadota</taxon>
        <taxon>Gammaproteobacteria</taxon>
        <taxon>Alteromonadales</taxon>
        <taxon>Idiomarinaceae</taxon>
        <taxon>Aliidiomarina</taxon>
    </lineage>
</organism>
<dbReference type="Gene3D" id="1.10.630.10">
    <property type="entry name" value="Cytochrome P450"/>
    <property type="match status" value="1"/>
</dbReference>
<keyword evidence="6 8" id="KW-0408">Iron</keyword>
<dbReference type="GO" id="GO:0005506">
    <property type="term" value="F:iron ion binding"/>
    <property type="evidence" value="ECO:0007669"/>
    <property type="project" value="InterPro"/>
</dbReference>
<dbReference type="InterPro" id="IPR001128">
    <property type="entry name" value="Cyt_P450"/>
</dbReference>
<proteinExistence type="inferred from homology"/>
<evidence type="ECO:0000256" key="8">
    <source>
        <dbReference type="PIRSR" id="PIRSR602401-1"/>
    </source>
</evidence>
<keyword evidence="3 8" id="KW-0349">Heme</keyword>
<dbReference type="Proteomes" id="UP000288293">
    <property type="component" value="Unassembled WGS sequence"/>
</dbReference>
<feature type="binding site" description="axial binding residue" evidence="8">
    <location>
        <position position="365"/>
    </location>
    <ligand>
        <name>heme</name>
        <dbReference type="ChEBI" id="CHEBI:30413"/>
    </ligand>
    <ligandPart>
        <name>Fe</name>
        <dbReference type="ChEBI" id="CHEBI:18248"/>
    </ligandPart>
</feature>
<evidence type="ECO:0000313" key="9">
    <source>
        <dbReference type="EMBL" id="RUO25580.1"/>
    </source>
</evidence>
<dbReference type="CDD" id="cd11067">
    <property type="entry name" value="CYP152"/>
    <property type="match status" value="1"/>
</dbReference>
<dbReference type="PANTHER" id="PTHR24286">
    <property type="entry name" value="CYTOCHROME P450 26"/>
    <property type="match status" value="1"/>
</dbReference>
<reference evidence="9 10" key="1">
    <citation type="journal article" date="2011" name="Front. Microbiol.">
        <title>Genomic signatures of strain selection and enhancement in Bacillus atrophaeus var. globigii, a historical biowarfare simulant.</title>
        <authorList>
            <person name="Gibbons H.S."/>
            <person name="Broomall S.M."/>
            <person name="McNew L.A."/>
            <person name="Daligault H."/>
            <person name="Chapman C."/>
            <person name="Bruce D."/>
            <person name="Karavis M."/>
            <person name="Krepps M."/>
            <person name="McGregor P.A."/>
            <person name="Hong C."/>
            <person name="Park K.H."/>
            <person name="Akmal A."/>
            <person name="Feldman A."/>
            <person name="Lin J.S."/>
            <person name="Chang W.E."/>
            <person name="Higgs B.W."/>
            <person name="Demirev P."/>
            <person name="Lindquist J."/>
            <person name="Liem A."/>
            <person name="Fochler E."/>
            <person name="Read T.D."/>
            <person name="Tapia R."/>
            <person name="Johnson S."/>
            <person name="Bishop-Lilly K.A."/>
            <person name="Detter C."/>
            <person name="Han C."/>
            <person name="Sozhamannan S."/>
            <person name="Rosenzweig C.N."/>
            <person name="Skowronski E.W."/>
        </authorList>
    </citation>
    <scope>NUCLEOTIDE SEQUENCE [LARGE SCALE GENOMIC DNA]</scope>
    <source>
        <strain evidence="9 10">MLST1</strain>
    </source>
</reference>
<dbReference type="AlphaFoldDB" id="A0A432W685"/>
<sequence>MYQNNEIPKEKAFDQSIQLIKEGYSFIANRRQELNSNIFESRLLGQKAYCLAGSEAARLFYDESKFKRAGVAPLPIEKTLFGEGGVQGLDDEAHKHRKALFMSLWTEDALSELRQLTQHHYAKASEKWQESKSIILYDEVKIVLTRVICEWTGVPLEEDEVEDRAEQLSEMYEKAGYVGLGHFKGWVARSRAEDWISELVEAIRNSELQVDEQRPIYKFCWHRDENGELLDVETVAVEILNLLRPTVANAVWITFAGLAVHDYPQEVEEVRNGGSQKLLYFCQEIRRFYPFFPFTVAQVRHHFEWNGCIFEEGTLTLLDLYGTNHHPDEWEDPEVFNPARFEKTEITPFNFIPQGGGGYESGHRCAGEWMTLTIVEESVDLLINQLDYKIPDQDLSYDLSDIPALPRSKVKMTDIRLR</sequence>
<comment type="similarity">
    <text evidence="2">Belongs to the cytochrome P450 family.</text>
</comment>
<evidence type="ECO:0000256" key="2">
    <source>
        <dbReference type="ARBA" id="ARBA00010617"/>
    </source>
</evidence>
<dbReference type="GO" id="GO:0004497">
    <property type="term" value="F:monooxygenase activity"/>
    <property type="evidence" value="ECO:0007669"/>
    <property type="project" value="UniProtKB-KW"/>
</dbReference>
<dbReference type="SUPFAM" id="SSF48264">
    <property type="entry name" value="Cytochrome P450"/>
    <property type="match status" value="1"/>
</dbReference>
<comment type="cofactor">
    <cofactor evidence="1 8">
        <name>heme</name>
        <dbReference type="ChEBI" id="CHEBI:30413"/>
    </cofactor>
</comment>
<gene>
    <name evidence="9" type="ORF">CWE09_02275</name>
</gene>
<dbReference type="Pfam" id="PF00067">
    <property type="entry name" value="p450"/>
    <property type="match status" value="1"/>
</dbReference>
<dbReference type="InterPro" id="IPR002401">
    <property type="entry name" value="Cyt_P450_E_grp-I"/>
</dbReference>
<dbReference type="GO" id="GO:0020037">
    <property type="term" value="F:heme binding"/>
    <property type="evidence" value="ECO:0007669"/>
    <property type="project" value="InterPro"/>
</dbReference>
<evidence type="ECO:0000256" key="4">
    <source>
        <dbReference type="ARBA" id="ARBA00022723"/>
    </source>
</evidence>